<dbReference type="CDD" id="cd17546">
    <property type="entry name" value="REC_hyHK_CKI1_RcsC-like"/>
    <property type="match status" value="1"/>
</dbReference>
<dbReference type="RefSeq" id="WP_069837043.1">
    <property type="nucleotide sequence ID" value="NZ_MDGQ01000005.1"/>
</dbReference>
<feature type="modified residue" description="4-aspartylphosphate" evidence="3">
    <location>
        <position position="57"/>
    </location>
</feature>
<dbReference type="SUPFAM" id="SSF52172">
    <property type="entry name" value="CheY-like"/>
    <property type="match status" value="1"/>
</dbReference>
<keyword evidence="5" id="KW-0808">Transferase</keyword>
<dbReference type="PROSITE" id="PS50110">
    <property type="entry name" value="RESPONSE_REGULATORY"/>
    <property type="match status" value="1"/>
</dbReference>
<dbReference type="OrthoDB" id="9796457at2"/>
<dbReference type="AlphaFoldDB" id="A0A1E5T2G6"/>
<comment type="caution">
    <text evidence="5">The sequence shown here is derived from an EMBL/GenBank/DDBJ whole genome shotgun (WGS) entry which is preliminary data.</text>
</comment>
<evidence type="ECO:0000256" key="3">
    <source>
        <dbReference type="PROSITE-ProRule" id="PRU00169"/>
    </source>
</evidence>
<sequence length="128" mass="14255">MTEVDHKKVLVAEDSSVIQNLLKKILLFENCKITSVKDGKKVLDKFESEDFDLIIMDINLPLLDGLAATKTIRSGKTKKSKTPIIGISGNAKNLPVSSFFEAGMNDYMQKPLDYDKLIELVKKHTGSI</sequence>
<dbReference type="InterPro" id="IPR001789">
    <property type="entry name" value="Sig_transdc_resp-reg_receiver"/>
</dbReference>
<dbReference type="SMART" id="SM00448">
    <property type="entry name" value="REC"/>
    <property type="match status" value="1"/>
</dbReference>
<gene>
    <name evidence="5" type="ORF">BFP71_10510</name>
</gene>
<keyword evidence="1 3" id="KW-0597">Phosphoprotein</keyword>
<evidence type="ECO:0000259" key="4">
    <source>
        <dbReference type="PROSITE" id="PS50110"/>
    </source>
</evidence>
<protein>
    <submittedName>
        <fullName evidence="5">Histidine kinase</fullName>
    </submittedName>
</protein>
<dbReference type="PANTHER" id="PTHR45339:SF1">
    <property type="entry name" value="HYBRID SIGNAL TRANSDUCTION HISTIDINE KINASE J"/>
    <property type="match status" value="1"/>
</dbReference>
<dbReference type="Pfam" id="PF00072">
    <property type="entry name" value="Response_reg"/>
    <property type="match status" value="1"/>
</dbReference>
<dbReference type="GO" id="GO:0016301">
    <property type="term" value="F:kinase activity"/>
    <property type="evidence" value="ECO:0007669"/>
    <property type="project" value="UniProtKB-KW"/>
</dbReference>
<reference evidence="5 6" key="1">
    <citation type="submission" date="2016-08" db="EMBL/GenBank/DDBJ databases">
        <title>Draft genome of Fabibacter sp. strain SK-8.</title>
        <authorList>
            <person name="Wong S.-K."/>
            <person name="Hamasaki K."/>
            <person name="Yoshizawa S."/>
        </authorList>
    </citation>
    <scope>NUCLEOTIDE SEQUENCE [LARGE SCALE GENOMIC DNA]</scope>
    <source>
        <strain evidence="5 6">SK-8</strain>
    </source>
</reference>
<dbReference type="STRING" id="1563681.BFP71_10510"/>
<dbReference type="EMBL" id="MDGQ01000005">
    <property type="protein sequence ID" value="OEK05541.1"/>
    <property type="molecule type" value="Genomic_DNA"/>
</dbReference>
<proteinExistence type="predicted"/>
<dbReference type="InterPro" id="IPR011006">
    <property type="entry name" value="CheY-like_superfamily"/>
</dbReference>
<keyword evidence="5" id="KW-0418">Kinase</keyword>
<dbReference type="PANTHER" id="PTHR45339">
    <property type="entry name" value="HYBRID SIGNAL TRANSDUCTION HISTIDINE KINASE J"/>
    <property type="match status" value="1"/>
</dbReference>
<evidence type="ECO:0000256" key="1">
    <source>
        <dbReference type="ARBA" id="ARBA00022553"/>
    </source>
</evidence>
<evidence type="ECO:0000256" key="2">
    <source>
        <dbReference type="ARBA" id="ARBA00023012"/>
    </source>
</evidence>
<dbReference type="Proteomes" id="UP000095552">
    <property type="component" value="Unassembled WGS sequence"/>
</dbReference>
<keyword evidence="2" id="KW-0902">Two-component regulatory system</keyword>
<evidence type="ECO:0000313" key="6">
    <source>
        <dbReference type="Proteomes" id="UP000095552"/>
    </source>
</evidence>
<feature type="domain" description="Response regulatory" evidence="4">
    <location>
        <begin position="8"/>
        <end position="125"/>
    </location>
</feature>
<organism evidence="5 6">
    <name type="scientific">Roseivirga misakiensis</name>
    <dbReference type="NCBI Taxonomy" id="1563681"/>
    <lineage>
        <taxon>Bacteria</taxon>
        <taxon>Pseudomonadati</taxon>
        <taxon>Bacteroidota</taxon>
        <taxon>Cytophagia</taxon>
        <taxon>Cytophagales</taxon>
        <taxon>Roseivirgaceae</taxon>
        <taxon>Roseivirga</taxon>
    </lineage>
</organism>
<accession>A0A1E5T2G6</accession>
<name>A0A1E5T2G6_9BACT</name>
<dbReference type="GO" id="GO:0000160">
    <property type="term" value="P:phosphorelay signal transduction system"/>
    <property type="evidence" value="ECO:0007669"/>
    <property type="project" value="UniProtKB-KW"/>
</dbReference>
<evidence type="ECO:0000313" key="5">
    <source>
        <dbReference type="EMBL" id="OEK05541.1"/>
    </source>
</evidence>
<keyword evidence="6" id="KW-1185">Reference proteome</keyword>
<dbReference type="Gene3D" id="3.40.50.2300">
    <property type="match status" value="1"/>
</dbReference>